<comment type="subcellular location">
    <subcellularLocation>
        <location evidence="1">Membrane</location>
    </subcellularLocation>
</comment>
<feature type="signal peptide" evidence="7">
    <location>
        <begin position="1"/>
        <end position="15"/>
    </location>
</feature>
<evidence type="ECO:0000256" key="6">
    <source>
        <dbReference type="ARBA" id="ARBA00023180"/>
    </source>
</evidence>
<evidence type="ECO:0000256" key="2">
    <source>
        <dbReference type="ARBA" id="ARBA00010532"/>
    </source>
</evidence>
<evidence type="ECO:0000256" key="4">
    <source>
        <dbReference type="ARBA" id="ARBA00022989"/>
    </source>
</evidence>
<evidence type="ECO:0000256" key="1">
    <source>
        <dbReference type="ARBA" id="ARBA00004370"/>
    </source>
</evidence>
<comment type="similarity">
    <text evidence="2">Belongs to the CD36 family.</text>
</comment>
<dbReference type="InterPro" id="IPR002159">
    <property type="entry name" value="CD36_fam"/>
</dbReference>
<evidence type="ECO:0000256" key="5">
    <source>
        <dbReference type="ARBA" id="ARBA00023136"/>
    </source>
</evidence>
<reference evidence="8" key="1">
    <citation type="submission" date="2025-08" db="UniProtKB">
        <authorList>
            <consortium name="Ensembl"/>
        </authorList>
    </citation>
    <scope>IDENTIFICATION</scope>
</reference>
<keyword evidence="3" id="KW-0812">Transmembrane</keyword>
<evidence type="ECO:0000256" key="3">
    <source>
        <dbReference type="ARBA" id="ARBA00022692"/>
    </source>
</evidence>
<keyword evidence="7" id="KW-0732">Signal</keyword>
<evidence type="ECO:0000313" key="8">
    <source>
        <dbReference type="Ensembl" id="ENSCCRP00020105938.1"/>
    </source>
</evidence>
<dbReference type="GO" id="GO:0016020">
    <property type="term" value="C:membrane"/>
    <property type="evidence" value="ECO:0007669"/>
    <property type="project" value="UniProtKB-SubCell"/>
</dbReference>
<protein>
    <submittedName>
        <fullName evidence="8">Uncharacterized protein</fullName>
    </submittedName>
</protein>
<evidence type="ECO:0000313" key="9">
    <source>
        <dbReference type="Proteomes" id="UP000694701"/>
    </source>
</evidence>
<feature type="chain" id="PRO_5034079500" evidence="7">
    <location>
        <begin position="16"/>
        <end position="41"/>
    </location>
</feature>
<keyword evidence="6" id="KW-0325">Glycoprotein</keyword>
<sequence length="41" mass="4737">MILCSLLVLENGTEAFSVWRTPPPPVYMQFYFFNLTNPAEV</sequence>
<dbReference type="Ensembl" id="ENSCCRT00020115736.1">
    <property type="protein sequence ID" value="ENSCCRP00020105938.1"/>
    <property type="gene ID" value="ENSCCRG00020048378.1"/>
</dbReference>
<proteinExistence type="inferred from homology"/>
<keyword evidence="5" id="KW-0472">Membrane</keyword>
<organism evidence="8 9">
    <name type="scientific">Cyprinus carpio</name>
    <name type="common">Common carp</name>
    <dbReference type="NCBI Taxonomy" id="7962"/>
    <lineage>
        <taxon>Eukaryota</taxon>
        <taxon>Metazoa</taxon>
        <taxon>Chordata</taxon>
        <taxon>Craniata</taxon>
        <taxon>Vertebrata</taxon>
        <taxon>Euteleostomi</taxon>
        <taxon>Actinopterygii</taxon>
        <taxon>Neopterygii</taxon>
        <taxon>Teleostei</taxon>
        <taxon>Ostariophysi</taxon>
        <taxon>Cypriniformes</taxon>
        <taxon>Cyprinidae</taxon>
        <taxon>Cyprininae</taxon>
        <taxon>Cyprinus</taxon>
    </lineage>
</organism>
<dbReference type="AlphaFoldDB" id="A0A8C2KB83"/>
<evidence type="ECO:0000256" key="7">
    <source>
        <dbReference type="SAM" id="SignalP"/>
    </source>
</evidence>
<accession>A0A8C2KB83</accession>
<dbReference type="Pfam" id="PF01130">
    <property type="entry name" value="CD36"/>
    <property type="match status" value="1"/>
</dbReference>
<name>A0A8C2KB83_CYPCA</name>
<dbReference type="Proteomes" id="UP000694701">
    <property type="component" value="Unplaced"/>
</dbReference>
<keyword evidence="4" id="KW-1133">Transmembrane helix</keyword>